<reference evidence="1 2" key="1">
    <citation type="submission" date="2019-09" db="EMBL/GenBank/DDBJ databases">
        <title>Reversal of blaTEM antimicrobial resistance by CRISPR-Cas9 in clinical E. coli and other Enterobacteriaceae strains.</title>
        <authorList>
            <person name="Tagliaferri T."/>
            <person name="Guimaraes N."/>
            <person name="Pereira M."/>
            <person name="Felicori L."/>
            <person name="Horz H.-P."/>
            <person name="Santos S."/>
            <person name="Mendes T."/>
        </authorList>
    </citation>
    <scope>NUCLEOTIDE SEQUENCE [LARGE SCALE GENOMIC DNA]</scope>
    <source>
        <strain evidence="1 2">E2_blaTEM_MG</strain>
    </source>
</reference>
<feature type="non-terminal residue" evidence="1">
    <location>
        <position position="1"/>
    </location>
</feature>
<dbReference type="EMBL" id="WBSZ01001432">
    <property type="protein sequence ID" value="KAB2496952.1"/>
    <property type="molecule type" value="Genomic_DNA"/>
</dbReference>
<name>A0A6L3XJ01_9ENTR</name>
<evidence type="ECO:0000313" key="2">
    <source>
        <dbReference type="Proteomes" id="UP000476281"/>
    </source>
</evidence>
<evidence type="ECO:0000313" key="1">
    <source>
        <dbReference type="EMBL" id="KAB2496952.1"/>
    </source>
</evidence>
<dbReference type="AlphaFoldDB" id="A0A6L3XJ01"/>
<dbReference type="Proteomes" id="UP000476281">
    <property type="component" value="Unassembled WGS sequence"/>
</dbReference>
<organism evidence="1 2">
    <name type="scientific">Enterobacter hormaechei</name>
    <dbReference type="NCBI Taxonomy" id="158836"/>
    <lineage>
        <taxon>Bacteria</taxon>
        <taxon>Pseudomonadati</taxon>
        <taxon>Pseudomonadota</taxon>
        <taxon>Gammaproteobacteria</taxon>
        <taxon>Enterobacterales</taxon>
        <taxon>Enterobacteriaceae</taxon>
        <taxon>Enterobacter</taxon>
        <taxon>Enterobacter cloacae complex</taxon>
    </lineage>
</organism>
<proteinExistence type="predicted"/>
<sequence>GKLTAARKKQVAQWQQQVSLEVIIL</sequence>
<gene>
    <name evidence="1" type="ORF">F9C29_26345</name>
</gene>
<comment type="caution">
    <text evidence="1">The sequence shown here is derived from an EMBL/GenBank/DDBJ whole genome shotgun (WGS) entry which is preliminary data.</text>
</comment>
<accession>A0A6L3XJ01</accession>
<protein>
    <submittedName>
        <fullName evidence="1">Helix-turn-helix-type transcriptional regulator</fullName>
    </submittedName>
</protein>